<feature type="signal peptide" evidence="10">
    <location>
        <begin position="1"/>
        <end position="32"/>
    </location>
</feature>
<comment type="cofactor">
    <cofactor evidence="9">
        <name>heme</name>
        <dbReference type="ChEBI" id="CHEBI:30413"/>
    </cofactor>
</comment>
<comment type="subcellular location">
    <subcellularLocation>
        <location evidence="1">Membrane</location>
        <topology evidence="1">Single-pass membrane protein</topology>
    </subcellularLocation>
</comment>
<evidence type="ECO:0000256" key="1">
    <source>
        <dbReference type="ARBA" id="ARBA00004167"/>
    </source>
</evidence>
<feature type="binding site" description="axial binding residue" evidence="9">
    <location>
        <position position="488"/>
    </location>
    <ligand>
        <name>heme</name>
        <dbReference type="ChEBI" id="CHEBI:30413"/>
    </ligand>
    <ligandPart>
        <name>Fe</name>
        <dbReference type="ChEBI" id="CHEBI:18248"/>
    </ligandPart>
</feature>
<dbReference type="GO" id="GO:0016705">
    <property type="term" value="F:oxidoreductase activity, acting on paired donors, with incorporation or reduction of molecular oxygen"/>
    <property type="evidence" value="ECO:0007669"/>
    <property type="project" value="InterPro"/>
</dbReference>
<dbReference type="InterPro" id="IPR002401">
    <property type="entry name" value="Cyt_P450_E_grp-I"/>
</dbReference>
<dbReference type="AlphaFoldDB" id="A0A3L6TN04"/>
<keyword evidence="6" id="KW-0560">Oxidoreductase</keyword>
<evidence type="ECO:0000256" key="6">
    <source>
        <dbReference type="ARBA" id="ARBA00023002"/>
    </source>
</evidence>
<dbReference type="SUPFAM" id="SSF48264">
    <property type="entry name" value="Cytochrome P450"/>
    <property type="match status" value="1"/>
</dbReference>
<dbReference type="GO" id="GO:0010268">
    <property type="term" value="P:brassinosteroid homeostasis"/>
    <property type="evidence" value="ECO:0007669"/>
    <property type="project" value="TreeGrafter"/>
</dbReference>
<dbReference type="GO" id="GO:0020037">
    <property type="term" value="F:heme binding"/>
    <property type="evidence" value="ECO:0007669"/>
    <property type="project" value="InterPro"/>
</dbReference>
<evidence type="ECO:0000313" key="12">
    <source>
        <dbReference type="Proteomes" id="UP000275267"/>
    </source>
</evidence>
<keyword evidence="5" id="KW-1133">Transmembrane helix</keyword>
<dbReference type="Gene3D" id="1.10.630.10">
    <property type="entry name" value="Cytochrome P450"/>
    <property type="match status" value="2"/>
</dbReference>
<dbReference type="PRINTS" id="PR00463">
    <property type="entry name" value="EP450I"/>
</dbReference>
<comment type="caution">
    <text evidence="11">The sequence shown here is derived from an EMBL/GenBank/DDBJ whole genome shotgun (WGS) entry which is preliminary data.</text>
</comment>
<keyword evidence="8" id="KW-0472">Membrane</keyword>
<evidence type="ECO:0000256" key="10">
    <source>
        <dbReference type="SAM" id="SignalP"/>
    </source>
</evidence>
<keyword evidence="4 9" id="KW-0479">Metal-binding</keyword>
<dbReference type="GO" id="GO:0016020">
    <property type="term" value="C:membrane"/>
    <property type="evidence" value="ECO:0007669"/>
    <property type="project" value="UniProtKB-SubCell"/>
</dbReference>
<keyword evidence="3" id="KW-0812">Transmembrane</keyword>
<dbReference type="Pfam" id="PF00067">
    <property type="entry name" value="p450"/>
    <property type="match status" value="2"/>
</dbReference>
<dbReference type="PANTHER" id="PTHR24286">
    <property type="entry name" value="CYTOCHROME P450 26"/>
    <property type="match status" value="1"/>
</dbReference>
<dbReference type="EMBL" id="PQIB02000001">
    <property type="protein sequence ID" value="RLN40558.1"/>
    <property type="molecule type" value="Genomic_DNA"/>
</dbReference>
<evidence type="ECO:0000256" key="4">
    <source>
        <dbReference type="ARBA" id="ARBA00022723"/>
    </source>
</evidence>
<keyword evidence="7 9" id="KW-0408">Iron</keyword>
<protein>
    <submittedName>
        <fullName evidence="11">Cytochrome P450 90B1-like isoform X1</fullName>
    </submittedName>
</protein>
<dbReference type="OrthoDB" id="1372046at2759"/>
<reference evidence="12" key="1">
    <citation type="journal article" date="2019" name="Nat. Commun.">
        <title>The genome of broomcorn millet.</title>
        <authorList>
            <person name="Zou C."/>
            <person name="Miki D."/>
            <person name="Li D."/>
            <person name="Tang Q."/>
            <person name="Xiao L."/>
            <person name="Rajput S."/>
            <person name="Deng P."/>
            <person name="Jia W."/>
            <person name="Huang R."/>
            <person name="Zhang M."/>
            <person name="Sun Y."/>
            <person name="Hu J."/>
            <person name="Fu X."/>
            <person name="Schnable P.S."/>
            <person name="Li F."/>
            <person name="Zhang H."/>
            <person name="Feng B."/>
            <person name="Zhu X."/>
            <person name="Liu R."/>
            <person name="Schnable J.C."/>
            <person name="Zhu J.-K."/>
            <person name="Zhang H."/>
        </authorList>
    </citation>
    <scope>NUCLEOTIDE SEQUENCE [LARGE SCALE GENOMIC DNA]</scope>
</reference>
<dbReference type="GO" id="GO:0016125">
    <property type="term" value="P:sterol metabolic process"/>
    <property type="evidence" value="ECO:0007669"/>
    <property type="project" value="TreeGrafter"/>
</dbReference>
<dbReference type="PRINTS" id="PR00385">
    <property type="entry name" value="P450"/>
</dbReference>
<keyword evidence="12" id="KW-1185">Reference proteome</keyword>
<evidence type="ECO:0000256" key="7">
    <source>
        <dbReference type="ARBA" id="ARBA00023004"/>
    </source>
</evidence>
<organism evidence="11 12">
    <name type="scientific">Panicum miliaceum</name>
    <name type="common">Proso millet</name>
    <name type="synonym">Broomcorn millet</name>
    <dbReference type="NCBI Taxonomy" id="4540"/>
    <lineage>
        <taxon>Eukaryota</taxon>
        <taxon>Viridiplantae</taxon>
        <taxon>Streptophyta</taxon>
        <taxon>Embryophyta</taxon>
        <taxon>Tracheophyta</taxon>
        <taxon>Spermatophyta</taxon>
        <taxon>Magnoliopsida</taxon>
        <taxon>Liliopsida</taxon>
        <taxon>Poales</taxon>
        <taxon>Poaceae</taxon>
        <taxon>PACMAD clade</taxon>
        <taxon>Panicoideae</taxon>
        <taxon>Panicodae</taxon>
        <taxon>Paniceae</taxon>
        <taxon>Panicinae</taxon>
        <taxon>Panicum</taxon>
        <taxon>Panicum sect. Panicum</taxon>
    </lineage>
</organism>
<dbReference type="GO" id="GO:0005506">
    <property type="term" value="F:iron ion binding"/>
    <property type="evidence" value="ECO:0007669"/>
    <property type="project" value="InterPro"/>
</dbReference>
<comment type="similarity">
    <text evidence="2">Belongs to the cytochrome P450 family.</text>
</comment>
<dbReference type="GO" id="GO:0016132">
    <property type="term" value="P:brassinosteroid biosynthetic process"/>
    <property type="evidence" value="ECO:0007669"/>
    <property type="project" value="TreeGrafter"/>
</dbReference>
<proteinExistence type="inferred from homology"/>
<keyword evidence="9" id="KW-0349">Heme</keyword>
<dbReference type="CDD" id="cd11043">
    <property type="entry name" value="CYP90-like"/>
    <property type="match status" value="1"/>
</dbReference>
<dbReference type="Proteomes" id="UP000275267">
    <property type="component" value="Unassembled WGS sequence"/>
</dbReference>
<dbReference type="InterPro" id="IPR036396">
    <property type="entry name" value="Cyt_P450_sf"/>
</dbReference>
<evidence type="ECO:0000256" key="8">
    <source>
        <dbReference type="ARBA" id="ARBA00023136"/>
    </source>
</evidence>
<dbReference type="PANTHER" id="PTHR24286:SF194">
    <property type="entry name" value="STEROID (22S)-HYDROXYLASE"/>
    <property type="match status" value="1"/>
</dbReference>
<dbReference type="STRING" id="4540.A0A3L6TN04"/>
<keyword evidence="10" id="KW-0732">Signal</keyword>
<feature type="chain" id="PRO_5018050293" evidence="10">
    <location>
        <begin position="33"/>
        <end position="551"/>
    </location>
</feature>
<evidence type="ECO:0000256" key="5">
    <source>
        <dbReference type="ARBA" id="ARBA00022989"/>
    </source>
</evidence>
<name>A0A3L6TN04_PANMI</name>
<evidence type="ECO:0000256" key="3">
    <source>
        <dbReference type="ARBA" id="ARBA00022692"/>
    </source>
</evidence>
<gene>
    <name evidence="11" type="ORF">C2845_PM01G08340</name>
</gene>
<dbReference type="InterPro" id="IPR001128">
    <property type="entry name" value="Cyt_P450"/>
</dbReference>
<evidence type="ECO:0000313" key="11">
    <source>
        <dbReference type="EMBL" id="RLN40558.1"/>
    </source>
</evidence>
<dbReference type="GO" id="GO:0004497">
    <property type="term" value="F:monooxygenase activity"/>
    <property type="evidence" value="ECO:0007669"/>
    <property type="project" value="InterPro"/>
</dbReference>
<accession>A0A3L6TN04</accession>
<evidence type="ECO:0000256" key="2">
    <source>
        <dbReference type="ARBA" id="ARBA00010617"/>
    </source>
</evidence>
<sequence length="551" mass="62303">MGAMMASITSELLFFLPFILLALLTFYTTTVAQCHGARRWRPTKKKRPNLPPGAPGWPFVGETFGYLRAHPATSVGRFMEQHVARYGKIYRSSLFGERTVVSADAGLNRYILQNEGRLFECSYPRSIGGILGKWSMLVLVGDAHREMRAISLNFLSSVRLRAVLLPEVERHTLLVLRSWPPSGGGACCFSAQHEAKKNIMSMDPGEEETERLRLEYITFMKGVVSAPLNFPGTAYWKALKSRASILGVIERKMEDRLQKMSKENSSVEEDDLLGWALKQSNLSKEQILDLLLSLLFAGHETSSMALALAIFFLEGCPKAVQELREEHLEIARRQRLRGVSRLSWEDYKEMVFTQCRVRPGSPDALRSTHCSRIAYDKKVSVSYLAVFERDKLNSHACQASLSQLSTDQGVINETLRLGNVVRFLHRKVIRDVHYNGYDIPRGWKILPVLAAVHLDSSLYEDPNQFNPWRWKSNAPSSFMPYGGGPRLCAGSELAKLEIAIFLHHLVLNFRWELAEPDQAFVYPFVDFPKGLPIRVQRIAGEHSVLTESTAM</sequence>
<evidence type="ECO:0000256" key="9">
    <source>
        <dbReference type="PIRSR" id="PIRSR602401-1"/>
    </source>
</evidence>